<dbReference type="STRING" id="44010.AWC00_16755"/>
<dbReference type="InterPro" id="IPR038332">
    <property type="entry name" value="PPE_sf"/>
</dbReference>
<sequence>MSYLVAVPDLLTAAARDLAGISSEISDASDAVRAATTGMPPAAADEVSALIVRLFAGHADQYRALSAQAAAFHGAFVRAVAAGATSYVSTEVANGSDIALIMGGTFNPQPTPGYVSAINNLFIQSNPNYTGFTPFGLYTPESGGVLPLVSGLTLDQSVVQGEIILNNAIMNAPAGSHMLVFGYSQSACIGTLEMRALDALPPGEAPNPSNLSFMFIGNGDTPNGGVFSRFSFNIPGLDISTYGAMPPNTPYPTTIYTSEYDGLANFPQYPLNIVADLNAVAGAIYVHPQYAFLTPAQLQSAVPLATSPGYYADGGVTHYYMIPEQNLPLLNPIRAIPVIGTPLADLLQPDLRVLVNLGYNPNGYADVPTGAQLWPGFSPVDDLLRSVPPPWNELIWQPDYTPSPLPHNNPLVIYRELVIGAQQGVTDALVDIGVLPQSYYATTYPAINDLAKMTKIA</sequence>
<dbReference type="OrthoDB" id="4568361at2"/>
<dbReference type="RefSeq" id="WP_085233854.1">
    <property type="nucleotide sequence ID" value="NZ_AP022613.1"/>
</dbReference>
<evidence type="ECO:0000313" key="2">
    <source>
        <dbReference type="Proteomes" id="UP000467385"/>
    </source>
</evidence>
<proteinExistence type="predicted"/>
<protein>
    <submittedName>
        <fullName evidence="1">PE family protein PE3</fullName>
    </submittedName>
</protein>
<dbReference type="InterPro" id="IPR000084">
    <property type="entry name" value="PE-PGRS_N"/>
</dbReference>
<evidence type="ECO:0000313" key="1">
    <source>
        <dbReference type="EMBL" id="BBZ42291.1"/>
    </source>
</evidence>
<dbReference type="SUPFAM" id="SSF140459">
    <property type="entry name" value="PE/PPE dimer-like"/>
    <property type="match status" value="1"/>
</dbReference>
<keyword evidence="2" id="KW-1185">Reference proteome</keyword>
<dbReference type="AlphaFoldDB" id="A0A1X1T5Q4"/>
<dbReference type="Gene3D" id="1.10.287.850">
    <property type="entry name" value="HP0062-like domain"/>
    <property type="match status" value="1"/>
</dbReference>
<dbReference type="Pfam" id="PF08237">
    <property type="entry name" value="PE-PPE"/>
    <property type="match status" value="1"/>
</dbReference>
<accession>A0A1X1T5Q4</accession>
<name>A0A1X1T5Q4_9MYCO</name>
<dbReference type="Pfam" id="PF00934">
    <property type="entry name" value="PE"/>
    <property type="match status" value="1"/>
</dbReference>
<dbReference type="EMBL" id="AP022613">
    <property type="protein sequence ID" value="BBZ42291.1"/>
    <property type="molecule type" value="Genomic_DNA"/>
</dbReference>
<reference evidence="1 2" key="1">
    <citation type="journal article" date="2019" name="Emerg. Microbes Infect.">
        <title>Comprehensive subspecies identification of 175 nontuberculous mycobacteria species based on 7547 genomic profiles.</title>
        <authorList>
            <person name="Matsumoto Y."/>
            <person name="Kinjo T."/>
            <person name="Motooka D."/>
            <person name="Nabeya D."/>
            <person name="Jung N."/>
            <person name="Uechi K."/>
            <person name="Horii T."/>
            <person name="Iida T."/>
            <person name="Fujita J."/>
            <person name="Nakamura S."/>
        </authorList>
    </citation>
    <scope>NUCLEOTIDE SEQUENCE [LARGE SCALE GENOMIC DNA]</scope>
    <source>
        <strain evidence="1 2">JCM 14738</strain>
    </source>
</reference>
<dbReference type="InterPro" id="IPR013228">
    <property type="entry name" value="PE-PPE_C"/>
</dbReference>
<dbReference type="Proteomes" id="UP000467385">
    <property type="component" value="Chromosome"/>
</dbReference>
<organism evidence="1 2">
    <name type="scientific">Mycobacterium conspicuum</name>
    <dbReference type="NCBI Taxonomy" id="44010"/>
    <lineage>
        <taxon>Bacteria</taxon>
        <taxon>Bacillati</taxon>
        <taxon>Actinomycetota</taxon>
        <taxon>Actinomycetes</taxon>
        <taxon>Mycobacteriales</taxon>
        <taxon>Mycobacteriaceae</taxon>
        <taxon>Mycobacterium</taxon>
    </lineage>
</organism>
<gene>
    <name evidence="1" type="primary">PE3</name>
    <name evidence="1" type="ORF">MCNS_53540</name>
</gene>